<proteinExistence type="predicted"/>
<dbReference type="Proteomes" id="UP000324831">
    <property type="component" value="Unassembled WGS sequence"/>
</dbReference>
<dbReference type="EMBL" id="BIMN01000002">
    <property type="protein sequence ID" value="GCE63618.1"/>
    <property type="molecule type" value="Genomic_DNA"/>
</dbReference>
<name>A0A478FQ13_9MOLU</name>
<dbReference type="AlphaFoldDB" id="A0A478FQ13"/>
<reference evidence="1 2" key="1">
    <citation type="submission" date="2019-01" db="EMBL/GenBank/DDBJ databases">
        <title>Draft genome sequences of Candidatus Mycoplasma haemohominis SWG34-3 identified from a patient with pyrexia, anemia and liver dysfunction.</title>
        <authorList>
            <person name="Sekizuka T."/>
            <person name="Hattori N."/>
            <person name="Katano H."/>
            <person name="Takuma T."/>
            <person name="Ito T."/>
            <person name="Arai N."/>
            <person name="Yanai R."/>
            <person name="Ishii S."/>
            <person name="Miura Y."/>
            <person name="Tokunaga T."/>
            <person name="Watanabe H."/>
            <person name="Nomura N."/>
            <person name="Eguchi J."/>
            <person name="Arai T."/>
            <person name="Hasegawa H."/>
            <person name="Nakamaki T."/>
            <person name="Wakita T."/>
            <person name="Niki Y."/>
            <person name="Kuroda M."/>
        </authorList>
    </citation>
    <scope>NUCLEOTIDE SEQUENCE [LARGE SCALE GENOMIC DNA]</scope>
    <source>
        <strain evidence="1">SWG34-3</strain>
    </source>
</reference>
<organism evidence="1 2">
    <name type="scientific">Candidatus Mycoplasma haematohominis</name>
    <dbReference type="NCBI Taxonomy" id="1494318"/>
    <lineage>
        <taxon>Bacteria</taxon>
        <taxon>Bacillati</taxon>
        <taxon>Mycoplasmatota</taxon>
        <taxon>Mollicutes</taxon>
        <taxon>Mycoplasmataceae</taxon>
        <taxon>Mycoplasma</taxon>
    </lineage>
</organism>
<comment type="caution">
    <text evidence="1">The sequence shown here is derived from an EMBL/GenBank/DDBJ whole genome shotgun (WGS) entry which is preliminary data.</text>
</comment>
<protein>
    <submittedName>
        <fullName evidence="1">Uncharacterized protein</fullName>
    </submittedName>
</protein>
<evidence type="ECO:0000313" key="2">
    <source>
        <dbReference type="Proteomes" id="UP000324831"/>
    </source>
</evidence>
<accession>A0A478FQ13</accession>
<gene>
    <name evidence="1" type="ORF">MHSWG343_06150</name>
</gene>
<sequence length="328" mass="38769">MLTESKITLTVAAAGGNATLGVSINEFLKMYLLNIETSEETKTIDNTSIELIAPTRKKPKAFKLKGEKTSFDPRSSKNTINSKISDSTYTTHTLWDLRRVKAHRNKLANWKENENWWKSIYKQRMYMLENQDIFRDGVRFKEGFDKSIIWDLKQEVYINQFCYKVYGSAWHYDKYTDLFWLICSEDGKRPSEKREAAKIISTAEKAKFPTDNNQEQEIEFMTLSQAKKKQADKDKFKVNKDKFVVYDYSEEWWKWSYQYRLQKDKTNENSAFPLSDKFKNITVNWDEKLTNDNSLNKVCKDFYESSSNSDNETEDAWRYCSIEGEKNN</sequence>
<evidence type="ECO:0000313" key="1">
    <source>
        <dbReference type="EMBL" id="GCE63618.1"/>
    </source>
</evidence>